<dbReference type="AlphaFoldDB" id="A0A8J6A5Z6"/>
<accession>A0A8J6A5Z6</accession>
<feature type="region of interest" description="Disordered" evidence="2">
    <location>
        <begin position="81"/>
        <end position="113"/>
    </location>
</feature>
<feature type="domain" description="PLD phosphodiesterase" evidence="4">
    <location>
        <begin position="465"/>
        <end position="491"/>
    </location>
</feature>
<feature type="region of interest" description="Disordered" evidence="2">
    <location>
        <begin position="1"/>
        <end position="30"/>
    </location>
</feature>
<dbReference type="OrthoDB" id="1923775at2759"/>
<comment type="similarity">
    <text evidence="1">Belongs to the phospholipase D family.</text>
</comment>
<gene>
    <name evidence="5" type="ORF">J0S82_003329</name>
</gene>
<dbReference type="Gene3D" id="3.30.870.10">
    <property type="entry name" value="Endonuclease Chain A"/>
    <property type="match status" value="2"/>
</dbReference>
<evidence type="ECO:0000313" key="5">
    <source>
        <dbReference type="EMBL" id="KAG8514453.1"/>
    </source>
</evidence>
<dbReference type="Proteomes" id="UP000700334">
    <property type="component" value="Unassembled WGS sequence"/>
</dbReference>
<organism evidence="5 6">
    <name type="scientific">Galemys pyrenaicus</name>
    <name type="common">Iberian desman</name>
    <name type="synonym">Pyrenean desman</name>
    <dbReference type="NCBI Taxonomy" id="202257"/>
    <lineage>
        <taxon>Eukaryota</taxon>
        <taxon>Metazoa</taxon>
        <taxon>Chordata</taxon>
        <taxon>Craniata</taxon>
        <taxon>Vertebrata</taxon>
        <taxon>Euteleostomi</taxon>
        <taxon>Mammalia</taxon>
        <taxon>Eutheria</taxon>
        <taxon>Laurasiatheria</taxon>
        <taxon>Eulipotyphla</taxon>
        <taxon>Talpidae</taxon>
        <taxon>Galemys</taxon>
    </lineage>
</organism>
<keyword evidence="3" id="KW-1133">Transmembrane helix</keyword>
<keyword evidence="3" id="KW-0472">Membrane</keyword>
<dbReference type="InterPro" id="IPR032803">
    <property type="entry name" value="PLDc_3"/>
</dbReference>
<dbReference type="GO" id="GO:0006909">
    <property type="term" value="P:phagocytosis"/>
    <property type="evidence" value="ECO:0007669"/>
    <property type="project" value="TreeGrafter"/>
</dbReference>
<dbReference type="InterPro" id="IPR001736">
    <property type="entry name" value="PLipase_D/transphosphatidylase"/>
</dbReference>
<dbReference type="SUPFAM" id="SSF56024">
    <property type="entry name" value="Phospholipase D/nuclease"/>
    <property type="match status" value="2"/>
</dbReference>
<dbReference type="EMBL" id="JAGFMF010011747">
    <property type="protein sequence ID" value="KAG8514453.1"/>
    <property type="molecule type" value="Genomic_DNA"/>
</dbReference>
<reference evidence="5" key="1">
    <citation type="journal article" date="2021" name="Evol. Appl.">
        <title>The genome of the Pyrenean desman and the effects of bottlenecks and inbreeding on the genomic landscape of an endangered species.</title>
        <authorList>
            <person name="Escoda L."/>
            <person name="Castresana J."/>
        </authorList>
    </citation>
    <scope>NUCLEOTIDE SEQUENCE</scope>
    <source>
        <strain evidence="5">IBE-C5619</strain>
    </source>
</reference>
<sequence>MQGTLSRSRGSLPTPRLGPGDSSPGGHSAAEREGWCLPQLWPLGAVWARGATLSQVLRALALLCLGAVALTFFLWQPAPPPTGGQMHPEEGAPQSRGSGLSPPGSARWDPRQQPQWQDACSLELVESIPQDLLPTAGRPAARPLAQAWLQLLDAAQESVHVASFYWSLTGPDIGVNDSSSHLGEVLLQRLQQLLARNVSLVVATSKPALVRGSTDLQVLAAHDPATMPAAPSSGLARRSGSAMSGLPGAQVRQVPMRQLIGGVLHSKFWVVDGRHVYVGSANMDWRSLTQVKELGAVLYNCSRLAADLEKTFQTYWMLGAPRAKLPKTWSPGFSSHINCSHPLWGHFDGVPTTAYFSRPHPRPGCAAGRDGERREFLYASVMEYFPTSRFSHPNRSWPVLDTALRTAAVSRGVRVRLLISCWLHTDPRMFPLLRSLQALSNPASGVSVEVKIFIVPVGNHSNIPFSRVNHSKFLVTEQTAYIGTSNWSEEYFSSTAGTGLVVSQEASRTPPGVAAVQEQLHQLFERDWSSPHAVGLDSQAQGQDCVWHA</sequence>
<dbReference type="GO" id="GO:0045335">
    <property type="term" value="C:phagocytic vesicle"/>
    <property type="evidence" value="ECO:0007669"/>
    <property type="project" value="TreeGrafter"/>
</dbReference>
<evidence type="ECO:0000313" key="6">
    <source>
        <dbReference type="Proteomes" id="UP000700334"/>
    </source>
</evidence>
<feature type="transmembrane region" description="Helical" evidence="3">
    <location>
        <begin position="56"/>
        <end position="75"/>
    </location>
</feature>
<protein>
    <submittedName>
        <fullName evidence="5">Phospholipase D4</fullName>
    </submittedName>
</protein>
<evidence type="ECO:0000256" key="3">
    <source>
        <dbReference type="SAM" id="Phobius"/>
    </source>
</evidence>
<name>A0A8J6A5Z6_GALPY</name>
<dbReference type="SMART" id="SM00155">
    <property type="entry name" value="PLDc"/>
    <property type="match status" value="2"/>
</dbReference>
<dbReference type="PROSITE" id="PS50035">
    <property type="entry name" value="PLD"/>
    <property type="match status" value="2"/>
</dbReference>
<keyword evidence="6" id="KW-1185">Reference proteome</keyword>
<dbReference type="GO" id="GO:0032588">
    <property type="term" value="C:trans-Golgi network membrane"/>
    <property type="evidence" value="ECO:0007669"/>
    <property type="project" value="TreeGrafter"/>
</dbReference>
<dbReference type="GO" id="GO:0003824">
    <property type="term" value="F:catalytic activity"/>
    <property type="evidence" value="ECO:0007669"/>
    <property type="project" value="InterPro"/>
</dbReference>
<feature type="compositionally biased region" description="Polar residues" evidence="2">
    <location>
        <begin position="1"/>
        <end position="11"/>
    </location>
</feature>
<keyword evidence="3" id="KW-0812">Transmembrane</keyword>
<dbReference type="GO" id="GO:0005634">
    <property type="term" value="C:nucleus"/>
    <property type="evidence" value="ECO:0007669"/>
    <property type="project" value="TreeGrafter"/>
</dbReference>
<dbReference type="PANTHER" id="PTHR10185">
    <property type="entry name" value="PHOSPHOLIPASE D - RELATED"/>
    <property type="match status" value="1"/>
</dbReference>
<dbReference type="GO" id="GO:0002244">
    <property type="term" value="P:hematopoietic progenitor cell differentiation"/>
    <property type="evidence" value="ECO:0007669"/>
    <property type="project" value="TreeGrafter"/>
</dbReference>
<evidence type="ECO:0000256" key="1">
    <source>
        <dbReference type="ARBA" id="ARBA00008664"/>
    </source>
</evidence>
<dbReference type="Pfam" id="PF13918">
    <property type="entry name" value="PLDc_3"/>
    <property type="match status" value="1"/>
</dbReference>
<dbReference type="InterPro" id="IPR050874">
    <property type="entry name" value="Diverse_PLD-related"/>
</dbReference>
<feature type="domain" description="PLD phosphodiesterase" evidence="4">
    <location>
        <begin position="260"/>
        <end position="287"/>
    </location>
</feature>
<evidence type="ECO:0000259" key="4">
    <source>
        <dbReference type="PROSITE" id="PS50035"/>
    </source>
</evidence>
<dbReference type="GO" id="GO:0005783">
    <property type="term" value="C:endoplasmic reticulum"/>
    <property type="evidence" value="ECO:0007669"/>
    <property type="project" value="TreeGrafter"/>
</dbReference>
<evidence type="ECO:0000256" key="2">
    <source>
        <dbReference type="SAM" id="MobiDB-lite"/>
    </source>
</evidence>
<proteinExistence type="inferred from homology"/>
<dbReference type="PANTHER" id="PTHR10185:SF8">
    <property type="entry name" value="5'-3' EXONUCLEASE PLD4"/>
    <property type="match status" value="1"/>
</dbReference>
<comment type="caution">
    <text evidence="5">The sequence shown here is derived from an EMBL/GenBank/DDBJ whole genome shotgun (WGS) entry which is preliminary data.</text>
</comment>